<accession>A0A8B9GJX0</accession>
<dbReference type="InterPro" id="IPR001683">
    <property type="entry name" value="PX_dom"/>
</dbReference>
<dbReference type="SMART" id="SM00220">
    <property type="entry name" value="S_TKc"/>
    <property type="match status" value="1"/>
</dbReference>
<keyword evidence="26" id="KW-1185">Reference proteome</keyword>
<dbReference type="PROSITE" id="PS50195">
    <property type="entry name" value="PX"/>
    <property type="match status" value="1"/>
</dbReference>
<reference evidence="25" key="1">
    <citation type="submission" date="2025-08" db="UniProtKB">
        <authorList>
            <consortium name="Ensembl"/>
        </authorList>
    </citation>
    <scope>IDENTIFICATION</scope>
</reference>
<keyword evidence="11" id="KW-0967">Endosome</keyword>
<feature type="domain" description="PX" evidence="24">
    <location>
        <begin position="8"/>
        <end position="132"/>
    </location>
</feature>
<dbReference type="InterPro" id="IPR051866">
    <property type="entry name" value="Intracell_Sig-Traffick_Protein"/>
</dbReference>
<evidence type="ECO:0000313" key="26">
    <source>
        <dbReference type="Proteomes" id="UP000694522"/>
    </source>
</evidence>
<evidence type="ECO:0000256" key="11">
    <source>
        <dbReference type="ARBA" id="ARBA00022753"/>
    </source>
</evidence>
<evidence type="ECO:0000256" key="13">
    <source>
        <dbReference type="ARBA" id="ARBA00022840"/>
    </source>
</evidence>
<comment type="subcellular location">
    <subcellularLocation>
        <location evidence="3">Cytoplasm</location>
    </subcellularLocation>
    <subcellularLocation>
        <location evidence="2">Early endosome</location>
    </subcellularLocation>
    <subcellularLocation>
        <location evidence="1">Membrane</location>
    </subcellularLocation>
</comment>
<dbReference type="InterPro" id="IPR035053">
    <property type="entry name" value="STK_RPK118-like"/>
</dbReference>
<dbReference type="GO" id="GO:0035091">
    <property type="term" value="F:phosphatidylinositol binding"/>
    <property type="evidence" value="ECO:0007669"/>
    <property type="project" value="InterPro"/>
</dbReference>
<dbReference type="PANTHER" id="PTHR15508">
    <property type="entry name" value="RIBOSOMAL PROTEIN S6 KINASE"/>
    <property type="match status" value="1"/>
</dbReference>
<dbReference type="Proteomes" id="UP000694522">
    <property type="component" value="Unplaced"/>
</dbReference>
<feature type="region of interest" description="Disordered" evidence="22">
    <location>
        <begin position="475"/>
        <end position="505"/>
    </location>
</feature>
<evidence type="ECO:0000256" key="19">
    <source>
        <dbReference type="ARBA" id="ARBA00063911"/>
    </source>
</evidence>
<evidence type="ECO:0000256" key="22">
    <source>
        <dbReference type="SAM" id="MobiDB-lite"/>
    </source>
</evidence>
<dbReference type="InterPro" id="IPR036181">
    <property type="entry name" value="MIT_dom_sf"/>
</dbReference>
<dbReference type="Ensembl" id="ENSACOT00000024884.1">
    <property type="protein sequence ID" value="ENSACOP00000024057.1"/>
    <property type="gene ID" value="ENSACOG00000016151.1"/>
</dbReference>
<dbReference type="PROSITE" id="PS50011">
    <property type="entry name" value="PROTEIN_KINASE_DOM"/>
    <property type="match status" value="1"/>
</dbReference>
<dbReference type="GO" id="GO:0016020">
    <property type="term" value="C:membrane"/>
    <property type="evidence" value="ECO:0007669"/>
    <property type="project" value="UniProtKB-SubCell"/>
</dbReference>
<dbReference type="CDD" id="cd02677">
    <property type="entry name" value="MIT_SNX15"/>
    <property type="match status" value="1"/>
</dbReference>
<evidence type="ECO:0000256" key="3">
    <source>
        <dbReference type="ARBA" id="ARBA00004496"/>
    </source>
</evidence>
<dbReference type="InterPro" id="IPR036871">
    <property type="entry name" value="PX_dom_sf"/>
</dbReference>
<dbReference type="Gene3D" id="1.20.58.80">
    <property type="entry name" value="Phosphotransferase system, lactose/cellobiose-type IIA subunit"/>
    <property type="match status" value="1"/>
</dbReference>
<evidence type="ECO:0000256" key="5">
    <source>
        <dbReference type="ARBA" id="ARBA00022490"/>
    </source>
</evidence>
<evidence type="ECO:0000259" key="23">
    <source>
        <dbReference type="PROSITE" id="PS50011"/>
    </source>
</evidence>
<comment type="subunit">
    <text evidence="19">Interacts with SPHK1 and phosphatidylinositol 3-phosphate. Interacts (via PX domain) with PRDX3.</text>
</comment>
<feature type="region of interest" description="Disordered" evidence="22">
    <location>
        <begin position="428"/>
        <end position="462"/>
    </location>
</feature>
<evidence type="ECO:0000256" key="6">
    <source>
        <dbReference type="ARBA" id="ARBA00022527"/>
    </source>
</evidence>
<dbReference type="SMART" id="SM00312">
    <property type="entry name" value="PX"/>
    <property type="match status" value="1"/>
</dbReference>
<evidence type="ECO:0000256" key="9">
    <source>
        <dbReference type="ARBA" id="ARBA00022737"/>
    </source>
</evidence>
<dbReference type="CDD" id="cd07287">
    <property type="entry name" value="PX_RPK118_like"/>
    <property type="match status" value="1"/>
</dbReference>
<evidence type="ECO:0000256" key="14">
    <source>
        <dbReference type="ARBA" id="ARBA00023121"/>
    </source>
</evidence>
<keyword evidence="15" id="KW-0472">Membrane</keyword>
<keyword evidence="14" id="KW-0446">Lipid-binding</keyword>
<dbReference type="SUPFAM" id="SSF116846">
    <property type="entry name" value="MIT domain"/>
    <property type="match status" value="1"/>
</dbReference>
<feature type="region of interest" description="Disordered" evidence="22">
    <location>
        <begin position="741"/>
        <end position="771"/>
    </location>
</feature>
<proteinExistence type="predicted"/>
<evidence type="ECO:0000256" key="8">
    <source>
        <dbReference type="ARBA" id="ARBA00022679"/>
    </source>
</evidence>
<keyword evidence="8" id="KW-0808">Transferase</keyword>
<evidence type="ECO:0000256" key="20">
    <source>
        <dbReference type="ARBA" id="ARBA00072129"/>
    </source>
</evidence>
<dbReference type="Pfam" id="PF04212">
    <property type="entry name" value="MIT"/>
    <property type="match status" value="1"/>
</dbReference>
<dbReference type="GO" id="GO:0004674">
    <property type="term" value="F:protein serine/threonine kinase activity"/>
    <property type="evidence" value="ECO:0007669"/>
    <property type="project" value="UniProtKB-KW"/>
</dbReference>
<evidence type="ECO:0000256" key="18">
    <source>
        <dbReference type="ARBA" id="ARBA00059823"/>
    </source>
</evidence>
<dbReference type="InterPro" id="IPR011009">
    <property type="entry name" value="Kinase-like_dom_sf"/>
</dbReference>
<dbReference type="FunFam" id="1.10.510.10:FF:000221">
    <property type="entry name" value="ribosomal protein S6 kinase delta-1 isoform X1"/>
    <property type="match status" value="1"/>
</dbReference>
<dbReference type="GO" id="GO:0005769">
    <property type="term" value="C:early endosome"/>
    <property type="evidence" value="ECO:0007669"/>
    <property type="project" value="UniProtKB-SubCell"/>
</dbReference>
<evidence type="ECO:0000256" key="16">
    <source>
        <dbReference type="ARBA" id="ARBA00047899"/>
    </source>
</evidence>
<keyword evidence="7" id="KW-0597">Phosphoprotein</keyword>
<evidence type="ECO:0000259" key="24">
    <source>
        <dbReference type="PROSITE" id="PS50195"/>
    </source>
</evidence>
<keyword evidence="9" id="KW-0677">Repeat</keyword>
<keyword evidence="5" id="KW-0963">Cytoplasm</keyword>
<evidence type="ECO:0000256" key="10">
    <source>
        <dbReference type="ARBA" id="ARBA00022741"/>
    </source>
</evidence>
<keyword evidence="10" id="KW-0547">Nucleotide-binding</keyword>
<name>A0A8B9GJX0_9PSIT</name>
<dbReference type="CDD" id="cd05576">
    <property type="entry name" value="STKc_RPK118_like"/>
    <property type="match status" value="1"/>
</dbReference>
<evidence type="ECO:0000256" key="15">
    <source>
        <dbReference type="ARBA" id="ARBA00023136"/>
    </source>
</evidence>
<keyword evidence="12" id="KW-0418">Kinase</keyword>
<feature type="region of interest" description="Disordered" evidence="22">
    <location>
        <begin position="201"/>
        <end position="233"/>
    </location>
</feature>
<dbReference type="FunFam" id="1.20.58.80:FF:000005">
    <property type="entry name" value="ribosomal protein S6 kinase delta-1 isoform X1"/>
    <property type="match status" value="1"/>
</dbReference>
<keyword evidence="13" id="KW-0067">ATP-binding</keyword>
<feature type="domain" description="Protein kinase" evidence="23">
    <location>
        <begin position="777"/>
        <end position="1041"/>
    </location>
</feature>
<dbReference type="Pfam" id="PF00069">
    <property type="entry name" value="Pkinase"/>
    <property type="match status" value="1"/>
</dbReference>
<evidence type="ECO:0000256" key="2">
    <source>
        <dbReference type="ARBA" id="ARBA00004412"/>
    </source>
</evidence>
<evidence type="ECO:0000313" key="25">
    <source>
        <dbReference type="Ensembl" id="ENSACOP00000024057.1"/>
    </source>
</evidence>
<dbReference type="FunFam" id="3.30.1520.10:FF:000017">
    <property type="entry name" value="ribosomal protein S6 kinase delta-1 isoform X1"/>
    <property type="match status" value="1"/>
</dbReference>
<reference evidence="25" key="2">
    <citation type="submission" date="2025-09" db="UniProtKB">
        <authorList>
            <consortium name="Ensembl"/>
        </authorList>
    </citation>
    <scope>IDENTIFICATION</scope>
</reference>
<dbReference type="InterPro" id="IPR042132">
    <property type="entry name" value="PX_S6K-delta-1"/>
</dbReference>
<organism evidence="25 26">
    <name type="scientific">Amazona collaria</name>
    <name type="common">yellow-billed parrot</name>
    <dbReference type="NCBI Taxonomy" id="241587"/>
    <lineage>
        <taxon>Eukaryota</taxon>
        <taxon>Metazoa</taxon>
        <taxon>Chordata</taxon>
        <taxon>Craniata</taxon>
        <taxon>Vertebrata</taxon>
        <taxon>Euteleostomi</taxon>
        <taxon>Archelosauria</taxon>
        <taxon>Archosauria</taxon>
        <taxon>Dinosauria</taxon>
        <taxon>Saurischia</taxon>
        <taxon>Theropoda</taxon>
        <taxon>Coelurosauria</taxon>
        <taxon>Aves</taxon>
        <taxon>Neognathae</taxon>
        <taxon>Neoaves</taxon>
        <taxon>Telluraves</taxon>
        <taxon>Australaves</taxon>
        <taxon>Psittaciformes</taxon>
        <taxon>Psittacidae</taxon>
        <taxon>Amazona</taxon>
    </lineage>
</organism>
<dbReference type="InterPro" id="IPR000719">
    <property type="entry name" value="Prot_kinase_dom"/>
</dbReference>
<dbReference type="SMART" id="SM00745">
    <property type="entry name" value="MIT"/>
    <property type="match status" value="1"/>
</dbReference>
<dbReference type="PANTHER" id="PTHR15508:SF2">
    <property type="entry name" value="RIBOSOMAL PROTEIN S6 KINASE DELTA-1"/>
    <property type="match status" value="1"/>
</dbReference>
<dbReference type="Gene3D" id="3.30.1520.10">
    <property type="entry name" value="Phox-like domain"/>
    <property type="match status" value="1"/>
</dbReference>
<keyword evidence="6" id="KW-0723">Serine/threonine-protein kinase</keyword>
<dbReference type="EC" id="2.7.11.1" evidence="4"/>
<comment type="catalytic activity">
    <reaction evidence="16">
        <text>L-threonyl-[protein] + ATP = O-phospho-L-threonyl-[protein] + ADP + H(+)</text>
        <dbReference type="Rhea" id="RHEA:46608"/>
        <dbReference type="Rhea" id="RHEA-COMP:11060"/>
        <dbReference type="Rhea" id="RHEA-COMP:11605"/>
        <dbReference type="ChEBI" id="CHEBI:15378"/>
        <dbReference type="ChEBI" id="CHEBI:30013"/>
        <dbReference type="ChEBI" id="CHEBI:30616"/>
        <dbReference type="ChEBI" id="CHEBI:61977"/>
        <dbReference type="ChEBI" id="CHEBI:456216"/>
        <dbReference type="EC" id="2.7.11.1"/>
    </reaction>
</comment>
<dbReference type="AlphaFoldDB" id="A0A8B9GJX0"/>
<evidence type="ECO:0000256" key="21">
    <source>
        <dbReference type="ARBA" id="ARBA00076910"/>
    </source>
</evidence>
<protein>
    <recommendedName>
        <fullName evidence="20">Ribosomal protein S6 kinase delta-1</fullName>
        <ecNumber evidence="4">2.7.11.1</ecNumber>
    </recommendedName>
    <alternativeName>
        <fullName evidence="21">52 kDa ribosomal protein S6 kinase</fullName>
    </alternativeName>
</protein>
<evidence type="ECO:0000256" key="1">
    <source>
        <dbReference type="ARBA" id="ARBA00004370"/>
    </source>
</evidence>
<feature type="compositionally biased region" description="Basic and acidic residues" evidence="22">
    <location>
        <begin position="212"/>
        <end position="223"/>
    </location>
</feature>
<sequence length="1051" mass="116674">MLSPRERGGDLARFYTVTEPRRHPRGHTVYKVTARIVSRKNPEDVQEIVVWKRYSDFKKLHKDLWQIHKNLCRHTELFPPFAKAILFGRFDETVIEERRQCAEDLLQFSANIPALYNSKQLEDFFKGGEVHDGSELIGPVEPLSDSLTDNLSDCSSEGFSSDSDLISLTVDVDSLAELDDGMASNQSSPSRAAGLCLASEPPVQSTLAPEQEWSKPEAERESHGLFSGSLKPKPGKQDYLEKAGELIKLALKKEEEEDYETAFSFYRKGVDLLLEGVQGESSPTRREAVKRKTAEYLMRAEQISMRATAQPLHFTGLAPPGSLSSRPSWNLRSPAEELKAFRVLGVIDKVLLVMDTRTQQTFILKGLRKSSEYSRSRTTIIPRCVPNMVCLHKYIISEESVFLVLQHAEGGKLWSYVSKFLNRSPEESFEIPEARTSGATKIHLEQPTPSPKEIGSSTDSREGCGEGVLKVVPLKNSLTPSSQDDSSNQEDGQESPKWMDSGSSSEEECTTSYLTLCNEYGQEKIDSGSLNEEPVVKLESEGLNPKERSCLLKHSVVGSDTFTSQIASQERKLFIEDSESEIASPTRILDSLTKSKNSPMELFRIDSKDSTSELLGLDFGEKFYNLKSEPLKPLFSVPDHDRSLDALESKMGVKAHDTVSRGSNDSVPVISFKDAAFDDVNSADEGRPDLLINLPGMSDETEEAAVSRPTKFTKTDRDVLEVKLLETPDVLQLNNSAEPCRAFDQEPNHVAPEAGDASRKEANGQSGVTQGALGTLFTSDQDVGSSEDGDLFLGLGACSINVTCEEEGSFVSNQVSGAQDVSLDGDMLRNEAVLLFSDHTEDFGKEETHSTAPKREDKVAVAGEKEIHQIFQDLDERLAITSRFYIPEDCIQRWAAEMVVALDALHREGIVCRDLNPNNILLNDRGHIQLTYFSRWREVEDSCDNDAIERMYCAPEVGAILEETEACDWWSLGAILFELLTGKTLIECHPSGINTHTSLSIPDHVSKEAKSLIQQLLQFNPAERLGAGVAGVEDIKSHPFFALIEWADLLR</sequence>
<dbReference type="InterPro" id="IPR007330">
    <property type="entry name" value="MIT_dom"/>
</dbReference>
<comment type="catalytic activity">
    <reaction evidence="17">
        <text>L-seryl-[protein] + ATP = O-phospho-L-seryl-[protein] + ADP + H(+)</text>
        <dbReference type="Rhea" id="RHEA:17989"/>
        <dbReference type="Rhea" id="RHEA-COMP:9863"/>
        <dbReference type="Rhea" id="RHEA-COMP:11604"/>
        <dbReference type="ChEBI" id="CHEBI:15378"/>
        <dbReference type="ChEBI" id="CHEBI:29999"/>
        <dbReference type="ChEBI" id="CHEBI:30616"/>
        <dbReference type="ChEBI" id="CHEBI:83421"/>
        <dbReference type="ChEBI" id="CHEBI:456216"/>
        <dbReference type="EC" id="2.7.11.1"/>
    </reaction>
</comment>
<dbReference type="Gene3D" id="1.10.510.10">
    <property type="entry name" value="Transferase(Phosphotransferase) domain 1"/>
    <property type="match status" value="1"/>
</dbReference>
<evidence type="ECO:0000256" key="4">
    <source>
        <dbReference type="ARBA" id="ARBA00012513"/>
    </source>
</evidence>
<evidence type="ECO:0000256" key="17">
    <source>
        <dbReference type="ARBA" id="ARBA00048679"/>
    </source>
</evidence>
<dbReference type="Pfam" id="PF00787">
    <property type="entry name" value="PX"/>
    <property type="match status" value="1"/>
</dbReference>
<dbReference type="SUPFAM" id="SSF56112">
    <property type="entry name" value="Protein kinase-like (PK-like)"/>
    <property type="match status" value="1"/>
</dbReference>
<evidence type="ECO:0000256" key="7">
    <source>
        <dbReference type="ARBA" id="ARBA00022553"/>
    </source>
</evidence>
<dbReference type="SUPFAM" id="SSF64268">
    <property type="entry name" value="PX domain"/>
    <property type="match status" value="1"/>
</dbReference>
<dbReference type="GO" id="GO:0005524">
    <property type="term" value="F:ATP binding"/>
    <property type="evidence" value="ECO:0007669"/>
    <property type="project" value="UniProtKB-KW"/>
</dbReference>
<comment type="function">
    <text evidence="18">May be involved in transmitting sphingosine-1 phosphate (SPP)-mediated signaling into the cell. Plays a role in the recruitment of PRDX3 to early endosomes.</text>
</comment>
<feature type="compositionally biased region" description="Polar residues" evidence="22">
    <location>
        <begin position="476"/>
        <end position="486"/>
    </location>
</feature>
<evidence type="ECO:0000256" key="12">
    <source>
        <dbReference type="ARBA" id="ARBA00022777"/>
    </source>
</evidence>